<evidence type="ECO:0000256" key="2">
    <source>
        <dbReference type="SAM" id="SignalP"/>
    </source>
</evidence>
<sequence length="645" mass="72409">MKYAYVLIGFIFLLISTSVFSQNFDATPRSMVTQPMDEGNRRAMLFPVQNGQSGASGNIVWAANFSSLTNWIATGPAEMNPDNTFTITSGEGTWYFDAWTASTSGGNYALFTNGDPTNASHINNTFHLTFDSIFDLSALNNVIIEFEQYGARYYDQQLVEVSTDLGVTWKVVGTNDDIFRLTYDGGVPYPASMLRQYNITTAISDNPSQVMFRFTVDYNTDDVVNGKSYGWFIDDVKIREGFEYDLKLVQAFTSIGDNHISYTKLSEDRIFHPNTFINFGAIVKNEGSAPIEVSLKIISSNGIERVSPQSVLVQPHEIDTLTIEGTNGIDIYEFLVDEQYNFHFELETTEQLENTWNDTLTIPFEYFSTYNTNRFNTRDFYDGSDESLTGAFYEFDGEDNSGACLGMVFELFFANTLFFDEISVGISKLSQEEFQQIQGSSIYAEIYRYDGSSLEFLSSSEEYEIQFEDLGTHINLVPSNNSLNPSYLNTGDRTVVFICNSGSTFAPIQLSGLLPFKSVIGKNVTSWFYTAPDDYYQNMTFAPVIRLLTMTTISIDENELTTKKIQLYPNPGSEVINLSLTLTQQSTVSIYIVDVSGKLISKTEEIGLPEGEHQIPVSVASLSKGVYTLMIRTNKGVYMEKLLKN</sequence>
<dbReference type="EMBL" id="BAAAFH010000003">
    <property type="protein sequence ID" value="GAA0874082.1"/>
    <property type="molecule type" value="Genomic_DNA"/>
</dbReference>
<gene>
    <name evidence="4" type="ORF">GCM10009118_04900</name>
</gene>
<dbReference type="InterPro" id="IPR026444">
    <property type="entry name" value="Secre_tail"/>
</dbReference>
<accession>A0ABN1MLL0</accession>
<evidence type="ECO:0000313" key="5">
    <source>
        <dbReference type="Proteomes" id="UP001501126"/>
    </source>
</evidence>
<protein>
    <recommendedName>
        <fullName evidence="3">Secretion system C-terminal sorting domain-containing protein</fullName>
    </recommendedName>
</protein>
<dbReference type="Proteomes" id="UP001501126">
    <property type="component" value="Unassembled WGS sequence"/>
</dbReference>
<proteinExistence type="predicted"/>
<evidence type="ECO:0000313" key="4">
    <source>
        <dbReference type="EMBL" id="GAA0874082.1"/>
    </source>
</evidence>
<comment type="caution">
    <text evidence="4">The sequence shown here is derived from an EMBL/GenBank/DDBJ whole genome shotgun (WGS) entry which is preliminary data.</text>
</comment>
<feature type="domain" description="Secretion system C-terminal sorting" evidence="3">
    <location>
        <begin position="567"/>
        <end position="642"/>
    </location>
</feature>
<evidence type="ECO:0000256" key="1">
    <source>
        <dbReference type="ARBA" id="ARBA00022729"/>
    </source>
</evidence>
<dbReference type="Pfam" id="PF18962">
    <property type="entry name" value="Por_Secre_tail"/>
    <property type="match status" value="1"/>
</dbReference>
<feature type="signal peptide" evidence="2">
    <location>
        <begin position="1"/>
        <end position="21"/>
    </location>
</feature>
<dbReference type="NCBIfam" id="TIGR04183">
    <property type="entry name" value="Por_Secre_tail"/>
    <property type="match status" value="1"/>
</dbReference>
<dbReference type="Gene3D" id="2.60.120.260">
    <property type="entry name" value="Galactose-binding domain-like"/>
    <property type="match status" value="1"/>
</dbReference>
<dbReference type="RefSeq" id="WP_343784772.1">
    <property type="nucleotide sequence ID" value="NZ_BAAAFH010000003.1"/>
</dbReference>
<keyword evidence="1 2" id="KW-0732">Signal</keyword>
<feature type="chain" id="PRO_5046295903" description="Secretion system C-terminal sorting domain-containing protein" evidence="2">
    <location>
        <begin position="22"/>
        <end position="645"/>
    </location>
</feature>
<reference evidence="4 5" key="1">
    <citation type="journal article" date="2019" name="Int. J. Syst. Evol. Microbiol.">
        <title>The Global Catalogue of Microorganisms (GCM) 10K type strain sequencing project: providing services to taxonomists for standard genome sequencing and annotation.</title>
        <authorList>
            <consortium name="The Broad Institute Genomics Platform"/>
            <consortium name="The Broad Institute Genome Sequencing Center for Infectious Disease"/>
            <person name="Wu L."/>
            <person name="Ma J."/>
        </authorList>
    </citation>
    <scope>NUCLEOTIDE SEQUENCE [LARGE SCALE GENOMIC DNA]</scope>
    <source>
        <strain evidence="4 5">JCM 16083</strain>
    </source>
</reference>
<evidence type="ECO:0000259" key="3">
    <source>
        <dbReference type="Pfam" id="PF18962"/>
    </source>
</evidence>
<keyword evidence="5" id="KW-1185">Reference proteome</keyword>
<name>A0ABN1MLL0_9FLAO</name>
<organism evidence="4 5">
    <name type="scientific">Wandonia haliotis</name>
    <dbReference type="NCBI Taxonomy" id="574963"/>
    <lineage>
        <taxon>Bacteria</taxon>
        <taxon>Pseudomonadati</taxon>
        <taxon>Bacteroidota</taxon>
        <taxon>Flavobacteriia</taxon>
        <taxon>Flavobacteriales</taxon>
        <taxon>Crocinitomicaceae</taxon>
        <taxon>Wandonia</taxon>
    </lineage>
</organism>